<dbReference type="RefSeq" id="WP_154770344.1">
    <property type="nucleotide sequence ID" value="NZ_WLYK01000009.1"/>
</dbReference>
<reference evidence="2 3" key="1">
    <citation type="submission" date="2019-11" db="EMBL/GenBank/DDBJ databases">
        <authorList>
            <person name="Jiang L.-Q."/>
        </authorList>
    </citation>
    <scope>NUCLEOTIDE SEQUENCE [LARGE SCALE GENOMIC DNA]</scope>
    <source>
        <strain evidence="2 3">YIM 132087</strain>
    </source>
</reference>
<dbReference type="EMBL" id="WLYK01000009">
    <property type="protein sequence ID" value="MTD16335.1"/>
    <property type="molecule type" value="Genomic_DNA"/>
</dbReference>
<dbReference type="Proteomes" id="UP000460221">
    <property type="component" value="Unassembled WGS sequence"/>
</dbReference>
<protein>
    <submittedName>
        <fullName evidence="2">Uncharacterized protein</fullName>
    </submittedName>
</protein>
<gene>
    <name evidence="2" type="ORF">GIS00_20550</name>
</gene>
<accession>A0A7K1FQA6</accession>
<keyword evidence="3" id="KW-1185">Reference proteome</keyword>
<dbReference type="PROSITE" id="PS51257">
    <property type="entry name" value="PROKAR_LIPOPROTEIN"/>
    <property type="match status" value="1"/>
</dbReference>
<evidence type="ECO:0000256" key="1">
    <source>
        <dbReference type="SAM" id="MobiDB-lite"/>
    </source>
</evidence>
<evidence type="ECO:0000313" key="3">
    <source>
        <dbReference type="Proteomes" id="UP000460221"/>
    </source>
</evidence>
<proteinExistence type="predicted"/>
<evidence type="ECO:0000313" key="2">
    <source>
        <dbReference type="EMBL" id="MTD16335.1"/>
    </source>
</evidence>
<comment type="caution">
    <text evidence="2">The sequence shown here is derived from an EMBL/GenBank/DDBJ whole genome shotgun (WGS) entry which is preliminary data.</text>
</comment>
<dbReference type="AlphaFoldDB" id="A0A7K1FQA6"/>
<feature type="region of interest" description="Disordered" evidence="1">
    <location>
        <begin position="54"/>
        <end position="77"/>
    </location>
</feature>
<name>A0A7K1FQA6_9ACTN</name>
<organism evidence="2 3">
    <name type="scientific">Nakamurella alba</name>
    <dbReference type="NCBI Taxonomy" id="2665158"/>
    <lineage>
        <taxon>Bacteria</taxon>
        <taxon>Bacillati</taxon>
        <taxon>Actinomycetota</taxon>
        <taxon>Actinomycetes</taxon>
        <taxon>Nakamurellales</taxon>
        <taxon>Nakamurellaceae</taxon>
        <taxon>Nakamurella</taxon>
    </lineage>
</organism>
<sequence>MARTSGGWTRGAAAIGAMTVIGLLAGCTSGGSSARSTVTTTVEQTRTTAVTVTVTTSSSIRTPPPPSTTPTVGPGTELGAQDADMQYGAAVLNPLQPCEVLDPDAGDLVDLPLEPSDSTPNSCVAFDDGKGFGVKVEVGDMADAIDTVKRCFYADDDQDQCDLPDIIDDYDARTFVRDGVTVITEDVINGDDGYLGANVAAAKNAWVQITVHFDGGLTPVTDKIRMQLVDQVIAHSKGA</sequence>